<organism evidence="1">
    <name type="scientific">uncultured Caudovirales phage</name>
    <dbReference type="NCBI Taxonomy" id="2100421"/>
    <lineage>
        <taxon>Viruses</taxon>
        <taxon>Duplodnaviria</taxon>
        <taxon>Heunggongvirae</taxon>
        <taxon>Uroviricota</taxon>
        <taxon>Caudoviricetes</taxon>
        <taxon>Peduoviridae</taxon>
        <taxon>Maltschvirus</taxon>
        <taxon>Maltschvirus maltsch</taxon>
    </lineage>
</organism>
<proteinExistence type="predicted"/>
<evidence type="ECO:0000313" key="1">
    <source>
        <dbReference type="EMBL" id="CAB4219778.1"/>
    </source>
</evidence>
<gene>
    <name evidence="1" type="ORF">UFOVP1627_38</name>
</gene>
<protein>
    <submittedName>
        <fullName evidence="1">Uncharacterized protein</fullName>
    </submittedName>
</protein>
<name>A0A6J5SW85_9CAUD</name>
<reference evidence="1" key="1">
    <citation type="submission" date="2020-05" db="EMBL/GenBank/DDBJ databases">
        <authorList>
            <person name="Chiriac C."/>
            <person name="Salcher M."/>
            <person name="Ghai R."/>
            <person name="Kavagutti S V."/>
        </authorList>
    </citation>
    <scope>NUCLEOTIDE SEQUENCE</scope>
</reference>
<accession>A0A6J5SW85</accession>
<dbReference type="EMBL" id="LR797484">
    <property type="protein sequence ID" value="CAB4219778.1"/>
    <property type="molecule type" value="Genomic_DNA"/>
</dbReference>
<sequence>MSTADSVGNLYFDSFGNARLATVTATQLNTSGNAVVAIPLLGGGLTAGLGTANSGGIIIRRVTVMNPTGTVALANVSITTSNDGNISNAVVGNVVFASVSGTVKFQDLAIVGGNVAVSGFTTQALYVNVNTASGNENAVDIRVYGDVISF</sequence>